<protein>
    <submittedName>
        <fullName evidence="1">Uncharacterized protein</fullName>
    </submittedName>
</protein>
<evidence type="ECO:0000313" key="1">
    <source>
        <dbReference type="EMBL" id="CAL0311179.1"/>
    </source>
</evidence>
<organism evidence="1 2">
    <name type="scientific">Lupinus luteus</name>
    <name type="common">European yellow lupine</name>
    <dbReference type="NCBI Taxonomy" id="3873"/>
    <lineage>
        <taxon>Eukaryota</taxon>
        <taxon>Viridiplantae</taxon>
        <taxon>Streptophyta</taxon>
        <taxon>Embryophyta</taxon>
        <taxon>Tracheophyta</taxon>
        <taxon>Spermatophyta</taxon>
        <taxon>Magnoliopsida</taxon>
        <taxon>eudicotyledons</taxon>
        <taxon>Gunneridae</taxon>
        <taxon>Pentapetalae</taxon>
        <taxon>rosids</taxon>
        <taxon>fabids</taxon>
        <taxon>Fabales</taxon>
        <taxon>Fabaceae</taxon>
        <taxon>Papilionoideae</taxon>
        <taxon>50 kb inversion clade</taxon>
        <taxon>genistoids sensu lato</taxon>
        <taxon>core genistoids</taxon>
        <taxon>Genisteae</taxon>
        <taxon>Lupinus</taxon>
    </lineage>
</organism>
<proteinExistence type="predicted"/>
<reference evidence="1 2" key="1">
    <citation type="submission" date="2024-03" db="EMBL/GenBank/DDBJ databases">
        <authorList>
            <person name="Martinez-Hernandez J."/>
        </authorList>
    </citation>
    <scope>NUCLEOTIDE SEQUENCE [LARGE SCALE GENOMIC DNA]</scope>
</reference>
<name>A0AAV1WPD2_LUPLU</name>
<comment type="caution">
    <text evidence="1">The sequence shown here is derived from an EMBL/GenBank/DDBJ whole genome shotgun (WGS) entry which is preliminary data.</text>
</comment>
<accession>A0AAV1WPD2</accession>
<keyword evidence="2" id="KW-1185">Reference proteome</keyword>
<dbReference type="EMBL" id="CAXHTB010000008">
    <property type="protein sequence ID" value="CAL0311179.1"/>
    <property type="molecule type" value="Genomic_DNA"/>
</dbReference>
<dbReference type="Proteomes" id="UP001497480">
    <property type="component" value="Unassembled WGS sequence"/>
</dbReference>
<evidence type="ECO:0000313" key="2">
    <source>
        <dbReference type="Proteomes" id="UP001497480"/>
    </source>
</evidence>
<dbReference type="AlphaFoldDB" id="A0AAV1WPD2"/>
<sequence length="119" mass="13879">MTMIQNPSSRSESLGYYYHNNIMMEKRQLFLRSYQFSRKKSLSERIKGSLAHVKKVMCPNLKSAKKLKKFVFSRFRIKLCAAPGSKTSHLLQTIHRSIKARSLPHGMIYGWADRSENEI</sequence>
<gene>
    <name evidence="1" type="ORF">LLUT_LOCUS12239</name>
</gene>